<dbReference type="SUPFAM" id="SSF51735">
    <property type="entry name" value="NAD(P)-binding Rossmann-fold domains"/>
    <property type="match status" value="1"/>
</dbReference>
<dbReference type="CDD" id="cd05233">
    <property type="entry name" value="SDR_c"/>
    <property type="match status" value="1"/>
</dbReference>
<dbReference type="AlphaFoldDB" id="C1D4A6"/>
<dbReference type="HOGENOM" id="CLU_010194_1_0_0"/>
<dbReference type="InterPro" id="IPR002347">
    <property type="entry name" value="SDR_fam"/>
</dbReference>
<dbReference type="GO" id="GO:0016616">
    <property type="term" value="F:oxidoreductase activity, acting on the CH-OH group of donors, NAD or NADP as acceptor"/>
    <property type="evidence" value="ECO:0007669"/>
    <property type="project" value="TreeGrafter"/>
</dbReference>
<dbReference type="PRINTS" id="PR00081">
    <property type="entry name" value="GDHRDH"/>
</dbReference>
<organism evidence="3 4">
    <name type="scientific">Deinococcus deserti (strain DSM 17065 / CIP 109153 / LMG 22923 / VCD115)</name>
    <dbReference type="NCBI Taxonomy" id="546414"/>
    <lineage>
        <taxon>Bacteria</taxon>
        <taxon>Thermotogati</taxon>
        <taxon>Deinococcota</taxon>
        <taxon>Deinococci</taxon>
        <taxon>Deinococcales</taxon>
        <taxon>Deinococcaceae</taxon>
        <taxon>Deinococcus</taxon>
    </lineage>
</organism>
<reference evidence="3 4" key="1">
    <citation type="journal article" date="2009" name="PLoS Genet.">
        <title>Alliance of proteomics and genomics to unravel the specificities of Sahara bacterium Deinococcus deserti.</title>
        <authorList>
            <person name="de Groot A."/>
            <person name="Dulermo R."/>
            <person name="Ortet P."/>
            <person name="Blanchard L."/>
            <person name="Guerin P."/>
            <person name="Fernandez B."/>
            <person name="Vacherie B."/>
            <person name="Dossat C."/>
            <person name="Jolivet E."/>
            <person name="Siguier P."/>
            <person name="Chandler M."/>
            <person name="Barakat M."/>
            <person name="Dedieu A."/>
            <person name="Barbe V."/>
            <person name="Heulin T."/>
            <person name="Sommer S."/>
            <person name="Achouak W."/>
            <person name="Armengaud J."/>
        </authorList>
    </citation>
    <scope>NUCLEOTIDE SEQUENCE [LARGE SCALE GENOMIC DNA]</scope>
    <source>
        <strain evidence="4">DSM 17065 / CIP 109153 / LMG 22923 / VCD115</strain>
        <plasmid evidence="4">pDeide3</plasmid>
    </source>
</reference>
<proteinExistence type="inferred from homology"/>
<dbReference type="Proteomes" id="UP000002208">
    <property type="component" value="Plasmid 3"/>
</dbReference>
<evidence type="ECO:0000256" key="2">
    <source>
        <dbReference type="SAM" id="MobiDB-lite"/>
    </source>
</evidence>
<dbReference type="RefSeq" id="WP_041228019.1">
    <property type="nucleotide sequence ID" value="NC_012528.1"/>
</dbReference>
<name>C1D4A6_DEIDV</name>
<evidence type="ECO:0000256" key="1">
    <source>
        <dbReference type="ARBA" id="ARBA00006484"/>
    </source>
</evidence>
<keyword evidence="3" id="KW-0614">Plasmid</keyword>
<gene>
    <name evidence="3" type="ordered locus">Deide_3p00565</name>
</gene>
<feature type="region of interest" description="Disordered" evidence="2">
    <location>
        <begin position="204"/>
        <end position="234"/>
    </location>
</feature>
<geneLocation type="plasmid" evidence="4">
    <name>pDeide3</name>
</geneLocation>
<dbReference type="NCBIfam" id="NF009466">
    <property type="entry name" value="PRK12826.1-2"/>
    <property type="match status" value="1"/>
</dbReference>
<dbReference type="InterPro" id="IPR036291">
    <property type="entry name" value="NAD(P)-bd_dom_sf"/>
</dbReference>
<evidence type="ECO:0000313" key="4">
    <source>
        <dbReference type="Proteomes" id="UP000002208"/>
    </source>
</evidence>
<dbReference type="PRINTS" id="PR00080">
    <property type="entry name" value="SDRFAMILY"/>
</dbReference>
<dbReference type="PROSITE" id="PS00061">
    <property type="entry name" value="ADH_SHORT"/>
    <property type="match status" value="1"/>
</dbReference>
<evidence type="ECO:0000313" key="3">
    <source>
        <dbReference type="EMBL" id="ACO47987.2"/>
    </source>
</evidence>
<feature type="compositionally biased region" description="Basic and acidic residues" evidence="2">
    <location>
        <begin position="215"/>
        <end position="224"/>
    </location>
</feature>
<dbReference type="EMBL" id="CP001117">
    <property type="protein sequence ID" value="ACO47987.2"/>
    <property type="molecule type" value="Genomic_DNA"/>
</dbReference>
<keyword evidence="4" id="KW-1185">Reference proteome</keyword>
<dbReference type="PANTHER" id="PTHR42760:SF124">
    <property type="entry name" value="SHORT-CHAIN DEHYDROGENASE_REDUCTASE"/>
    <property type="match status" value="1"/>
</dbReference>
<protein>
    <submittedName>
        <fullName evidence="3">Putative short-chain dehydrogenase</fullName>
    </submittedName>
</protein>
<dbReference type="InterPro" id="IPR020904">
    <property type="entry name" value="Sc_DH/Rdtase_CS"/>
</dbReference>
<dbReference type="Pfam" id="PF13561">
    <property type="entry name" value="adh_short_C2"/>
    <property type="match status" value="1"/>
</dbReference>
<dbReference type="Gene3D" id="3.40.50.720">
    <property type="entry name" value="NAD(P)-binding Rossmann-like Domain"/>
    <property type="match status" value="1"/>
</dbReference>
<dbReference type="NCBIfam" id="NF005559">
    <property type="entry name" value="PRK07231.1"/>
    <property type="match status" value="1"/>
</dbReference>
<comment type="similarity">
    <text evidence="1">Belongs to the short-chain dehydrogenases/reductases (SDR) family.</text>
</comment>
<dbReference type="KEGG" id="ddr:Deide_3p00565"/>
<dbReference type="PANTHER" id="PTHR42760">
    <property type="entry name" value="SHORT-CHAIN DEHYDROGENASES/REDUCTASES FAMILY MEMBER"/>
    <property type="match status" value="1"/>
</dbReference>
<sequence>MKKPEHDRAVGRLSDRVLLVTGGSSGIGRAIALAAAAEGAQVVIADVHPEGAEQTLAAITAANGEATFFPCDVASDVQVRDLMEAAIHRFGQLDILVNNAGIGGDNAPAHELDLETWDRIMAVNLRGPFLCARYALPHLMQSGSGVIVNVASTYGLIGAPNAPAYCASKGGVVNLTRQLAVDYGQRGVRVNAVCPGYVDTDMGGRRASLPPEEAQAAHDRREANAARQPLGRQAHADEISRAVIFLASGESSFMTGSIVTVDGGCTATFNHD</sequence>
<dbReference type="FunFam" id="3.40.50.720:FF:000084">
    <property type="entry name" value="Short-chain dehydrogenase reductase"/>
    <property type="match status" value="1"/>
</dbReference>
<accession>C1D4A6</accession>